<feature type="disulfide bond" evidence="11">
    <location>
        <begin position="1030"/>
        <end position="1039"/>
    </location>
</feature>
<dbReference type="GO" id="GO:1901731">
    <property type="term" value="P:positive regulation of platelet aggregation"/>
    <property type="evidence" value="ECO:0007669"/>
    <property type="project" value="UniProtKB-ARBA"/>
</dbReference>
<dbReference type="SUPFAM" id="SSF57196">
    <property type="entry name" value="EGF/Laminin"/>
    <property type="match status" value="1"/>
</dbReference>
<feature type="compositionally biased region" description="Low complexity" evidence="13">
    <location>
        <begin position="35"/>
        <end position="66"/>
    </location>
</feature>
<dbReference type="SUPFAM" id="SSF49842">
    <property type="entry name" value="TNF-like"/>
    <property type="match status" value="1"/>
</dbReference>
<feature type="domain" description="C1q" evidence="16">
    <location>
        <begin position="1057"/>
        <end position="1189"/>
    </location>
</feature>
<dbReference type="SMART" id="SM00179">
    <property type="entry name" value="EGF_CA"/>
    <property type="match status" value="1"/>
</dbReference>
<sequence>MKEIIILLLLLHLQSGSIGFNTPGKLWTTGQGGETQTSHSSLSPSLTTTAGSPHSEIQAAEASASQGPPFASSDKTMGMKAVKKSSNPTTSTPASQSNGHSDGDSDKDKMGSPSNSKGTSLQRNAREVPLQPEVTTSGDTATGNRSLKQSSHSAGITNIQQDANPKASGFETTRGKNWCAYVHTRLLPTVVVDNLETFSSGRAKPCTWHIGSCAQRSQATTHQAYRIKHKIVTSLEWKCCPGYSGQNCQPKAQEQQLLIHSNQAESSRTVSERTPGAHQDSSGPALTQKMNEKISSQEMKLTFLQKKVDSIAVALSDVSKMLSSLEGKINEDKGKDFQSFLKGLKSRSINELVKDIVKEHFKVFQGEMQDSTAQIFKTVSSLSDDLENTKELVKHLNETQQKFAQDKDSGPTKLDILELKSHMVQMKEEITLTCDKPVKALQEKQKSLEDNLEHQQSRSVIYYESLNRTLTEMKDAHEQLLSAEQSSSQNIPSADKVTEYNITEYMLTLHEKVKKQGMMVLQIFDDLRVQDSKISNLSVALEIQRHSVLGICDDMLSESRRDFQTQLAAVQENVLVLNKSLSDLVLPLDNKMDKMNEQINDLCYDMEILQPLIEQGVPFSLPSGYEQQIQAEEINEKLENLTTVFNRMSSAIKELSKTQEGLRNESQAYQELFESRVNECSMEIEDGLNKTMIVINSAIDSIQDNYVLKGMLRAVSNEIEVCCGRAEKLDSLLAFIPQFQQLNESLQTLLSGKKYEFTSQVAPSLSDLPYEESDKSILHNFRRVFYFLNDTLSKVDNQQEDISRLEEKLFDSVEESKDHEVRLLNVESKISKFLANNCVSLKKNKAALTEKEQVVSLQLQTLSSRIKALEAKSIRFSNSIPLLNKTAHEAWGLCQDTNSSIQKVNESIPVLIKLAQPDIPLLQSGLKELVESVLEIKAGIILTNLTHHVDISVANAMNNITKLQKQVKPIIKKPGPVKKGAANVTMSLASRSQRNTDNAIDPGQNSACVSSPCQNGGTCINDRQSFICACRHPFGGVNCSMKLVNDNSLNFSKGSYRYAPMVAFFASHTYGMTTPGPIRFNNLDVNYGASFAPATGKFHVPYLGVYVFEYTIESFSPRASGYLVIDGIDKLTFQAENINSNKYTDRVITGNALLELNYGQEVWLRLATGSIPAKYPPVTTFSGYLLYRT</sequence>
<evidence type="ECO:0000256" key="11">
    <source>
        <dbReference type="PROSITE-ProRule" id="PRU00076"/>
    </source>
</evidence>
<evidence type="ECO:0000256" key="7">
    <source>
        <dbReference type="ARBA" id="ARBA00023180"/>
    </source>
</evidence>
<evidence type="ECO:0000259" key="17">
    <source>
        <dbReference type="PROSITE" id="PS51041"/>
    </source>
</evidence>
<dbReference type="GO" id="GO:0005576">
    <property type="term" value="C:extracellular region"/>
    <property type="evidence" value="ECO:0007669"/>
    <property type="project" value="UniProtKB-SubCell"/>
</dbReference>
<feature type="compositionally biased region" description="Polar residues" evidence="13">
    <location>
        <begin position="133"/>
        <end position="163"/>
    </location>
</feature>
<dbReference type="Pfam" id="PF00008">
    <property type="entry name" value="EGF"/>
    <property type="match status" value="1"/>
</dbReference>
<accession>A0A7L0G6X7</accession>
<dbReference type="PANTHER" id="PTHR15427:SF3">
    <property type="entry name" value="MULTIMERIN-1"/>
    <property type="match status" value="1"/>
</dbReference>
<dbReference type="Proteomes" id="UP000555649">
    <property type="component" value="Unassembled WGS sequence"/>
</dbReference>
<feature type="region of interest" description="Disordered" evidence="13">
    <location>
        <begin position="263"/>
        <end position="286"/>
    </location>
</feature>
<evidence type="ECO:0000259" key="15">
    <source>
        <dbReference type="PROSITE" id="PS50026"/>
    </source>
</evidence>
<evidence type="ECO:0000256" key="14">
    <source>
        <dbReference type="SAM" id="SignalP"/>
    </source>
</evidence>
<gene>
    <name evidence="18" type="primary">Mmrn1</name>
    <name evidence="18" type="ORF">HERCAC_R12402</name>
</gene>
<dbReference type="GO" id="GO:0090051">
    <property type="term" value="P:negative regulation of cell migration involved in sprouting angiogenesis"/>
    <property type="evidence" value="ECO:0007669"/>
    <property type="project" value="TreeGrafter"/>
</dbReference>
<comment type="function">
    <text evidence="8">Carrier protein for platelet (but not plasma) factor V/Va. Plays a role in the storage and stabilization of factor V in platelets. Upon release following platelet activation, may limit platelet and plasma factor Va-dependent thrombin generation. Ligand for integrin alpha-IIb/beta-3 and integrin alpha-V/beta-3 on activated platelets, and may function as an extracellular matrix or adhesive protein.</text>
</comment>
<keyword evidence="5 12" id="KW-0175">Coiled coil</keyword>
<evidence type="ECO:0000256" key="12">
    <source>
        <dbReference type="SAM" id="Coils"/>
    </source>
</evidence>
<feature type="chain" id="PRO_5029720810" description="Multimerin-1" evidence="14">
    <location>
        <begin position="20"/>
        <end position="1189"/>
    </location>
</feature>
<dbReference type="GO" id="GO:0061045">
    <property type="term" value="P:negative regulation of wound healing"/>
    <property type="evidence" value="ECO:0007669"/>
    <property type="project" value="UniProtKB-ARBA"/>
</dbReference>
<dbReference type="InterPro" id="IPR050392">
    <property type="entry name" value="Collagen/C1q_domain"/>
</dbReference>
<dbReference type="InterPro" id="IPR008983">
    <property type="entry name" value="Tumour_necrosis_fac-like_dom"/>
</dbReference>
<dbReference type="PROSITE" id="PS51041">
    <property type="entry name" value="EMI"/>
    <property type="match status" value="1"/>
</dbReference>
<dbReference type="SMART" id="SM00181">
    <property type="entry name" value="EGF"/>
    <property type="match status" value="1"/>
</dbReference>
<keyword evidence="3 11" id="KW-0245">EGF-like domain</keyword>
<feature type="domain" description="EMI" evidence="17">
    <location>
        <begin position="175"/>
        <end position="250"/>
    </location>
</feature>
<dbReference type="InterPro" id="IPR000152">
    <property type="entry name" value="EGF-type_Asp/Asn_hydroxyl_site"/>
</dbReference>
<dbReference type="InterPro" id="IPR000742">
    <property type="entry name" value="EGF"/>
</dbReference>
<feature type="non-terminal residue" evidence="18">
    <location>
        <position position="1189"/>
    </location>
</feature>
<evidence type="ECO:0000256" key="6">
    <source>
        <dbReference type="ARBA" id="ARBA00023157"/>
    </source>
</evidence>
<reference evidence="18 19" key="1">
    <citation type="submission" date="2019-09" db="EMBL/GenBank/DDBJ databases">
        <title>Bird 10,000 Genomes (B10K) Project - Family phase.</title>
        <authorList>
            <person name="Zhang G."/>
        </authorList>
    </citation>
    <scope>NUCLEOTIDE SEQUENCE [LARGE SCALE GENOMIC DNA]</scope>
    <source>
        <strain evidence="18">B10K-DU-005-78</strain>
        <tissue evidence="18">Mixed tissue sample</tissue>
    </source>
</reference>
<dbReference type="GO" id="GO:0030948">
    <property type="term" value="P:negative regulation of vascular endothelial growth factor receptor signaling pathway"/>
    <property type="evidence" value="ECO:0007669"/>
    <property type="project" value="TreeGrafter"/>
</dbReference>
<comment type="subunit">
    <text evidence="9">Multimeric. Composed of varying sized, disulfide-linked multimers, the smallest of which is a homotrimer. Proteolysis of the promultimerin in the N-terminal region, leads to the mature p155 form that is stored in platelets. Interacts with factor V/Va.</text>
</comment>
<dbReference type="FunFam" id="2.10.25.10:FF:000548">
    <property type="entry name" value="Multimerin 1"/>
    <property type="match status" value="1"/>
</dbReference>
<evidence type="ECO:0000256" key="10">
    <source>
        <dbReference type="ARBA" id="ARBA00071923"/>
    </source>
</evidence>
<evidence type="ECO:0000256" key="2">
    <source>
        <dbReference type="ARBA" id="ARBA00022525"/>
    </source>
</evidence>
<dbReference type="PROSITE" id="PS00022">
    <property type="entry name" value="EGF_1"/>
    <property type="match status" value="1"/>
</dbReference>
<feature type="signal peptide" evidence="14">
    <location>
        <begin position="1"/>
        <end position="19"/>
    </location>
</feature>
<evidence type="ECO:0000256" key="3">
    <source>
        <dbReference type="ARBA" id="ARBA00022536"/>
    </source>
</evidence>
<dbReference type="SMART" id="SM00110">
    <property type="entry name" value="C1Q"/>
    <property type="match status" value="1"/>
</dbReference>
<dbReference type="Pfam" id="PF07546">
    <property type="entry name" value="EMI"/>
    <property type="match status" value="1"/>
</dbReference>
<dbReference type="PROSITE" id="PS50026">
    <property type="entry name" value="EGF_3"/>
    <property type="match status" value="1"/>
</dbReference>
<keyword evidence="4 14" id="KW-0732">Signal</keyword>
<keyword evidence="7" id="KW-0325">Glycoprotein</keyword>
<dbReference type="AlphaFoldDB" id="A0A7L0G6X7"/>
<comment type="caution">
    <text evidence="18">The sequence shown here is derived from an EMBL/GenBank/DDBJ whole genome shotgun (WGS) entry which is preliminary data.</text>
</comment>
<dbReference type="FunFam" id="2.60.120.40:FF:000009">
    <property type="entry name" value="Multimerin-1"/>
    <property type="match status" value="1"/>
</dbReference>
<feature type="compositionally biased region" description="Polar residues" evidence="13">
    <location>
        <begin position="84"/>
        <end position="100"/>
    </location>
</feature>
<keyword evidence="2" id="KW-0964">Secreted</keyword>
<evidence type="ECO:0000259" key="16">
    <source>
        <dbReference type="PROSITE" id="PS50871"/>
    </source>
</evidence>
<evidence type="ECO:0000256" key="4">
    <source>
        <dbReference type="ARBA" id="ARBA00022729"/>
    </source>
</evidence>
<dbReference type="PROSITE" id="PS50871">
    <property type="entry name" value="C1Q"/>
    <property type="match status" value="1"/>
</dbReference>
<keyword evidence="19" id="KW-1185">Reference proteome</keyword>
<feature type="compositionally biased region" description="Basic and acidic residues" evidence="13">
    <location>
        <begin position="101"/>
        <end position="110"/>
    </location>
</feature>
<feature type="coiled-coil region" evidence="12">
    <location>
        <begin position="438"/>
        <end position="483"/>
    </location>
</feature>
<evidence type="ECO:0000313" key="18">
    <source>
        <dbReference type="EMBL" id="NXK03706.1"/>
    </source>
</evidence>
<dbReference type="PANTHER" id="PTHR15427">
    <property type="entry name" value="EMILIN ELASTIN MICROFIBRIL INTERFACE-LOCATED PROTEIN ELASTIN MICROFIBRIL INTERFACER"/>
    <property type="match status" value="1"/>
</dbReference>
<comment type="caution">
    <text evidence="11">Lacks conserved residue(s) required for the propagation of feature annotation.</text>
</comment>
<dbReference type="InterPro" id="IPR001881">
    <property type="entry name" value="EGF-like_Ca-bd_dom"/>
</dbReference>
<dbReference type="CDD" id="cd00054">
    <property type="entry name" value="EGF_CA"/>
    <property type="match status" value="1"/>
</dbReference>
<dbReference type="PRINTS" id="PR00007">
    <property type="entry name" value="COMPLEMNTC1Q"/>
</dbReference>
<evidence type="ECO:0000256" key="5">
    <source>
        <dbReference type="ARBA" id="ARBA00023054"/>
    </source>
</evidence>
<dbReference type="InterPro" id="IPR011489">
    <property type="entry name" value="EMI_domain"/>
</dbReference>
<feature type="region of interest" description="Disordered" evidence="13">
    <location>
        <begin position="29"/>
        <end position="170"/>
    </location>
</feature>
<dbReference type="GO" id="GO:0005509">
    <property type="term" value="F:calcium ion binding"/>
    <property type="evidence" value="ECO:0007669"/>
    <property type="project" value="InterPro"/>
</dbReference>
<evidence type="ECO:0000313" key="19">
    <source>
        <dbReference type="Proteomes" id="UP000555649"/>
    </source>
</evidence>
<evidence type="ECO:0000256" key="1">
    <source>
        <dbReference type="ARBA" id="ARBA00004613"/>
    </source>
</evidence>
<feature type="domain" description="EGF-like" evidence="15">
    <location>
        <begin position="1004"/>
        <end position="1040"/>
    </location>
</feature>
<keyword evidence="6 11" id="KW-1015">Disulfide bond</keyword>
<dbReference type="PROSITE" id="PS01186">
    <property type="entry name" value="EGF_2"/>
    <property type="match status" value="1"/>
</dbReference>
<dbReference type="Pfam" id="PF00386">
    <property type="entry name" value="C1q"/>
    <property type="match status" value="1"/>
</dbReference>
<proteinExistence type="predicted"/>
<dbReference type="EMBL" id="VXAJ01000050">
    <property type="protein sequence ID" value="NXK03706.1"/>
    <property type="molecule type" value="Genomic_DNA"/>
</dbReference>
<organism evidence="18 19">
    <name type="scientific">Herpetotheres cachinnans</name>
    <name type="common">Laughing falcon</name>
    <name type="synonym">Falco cachinnans</name>
    <dbReference type="NCBI Taxonomy" id="56343"/>
    <lineage>
        <taxon>Eukaryota</taxon>
        <taxon>Metazoa</taxon>
        <taxon>Chordata</taxon>
        <taxon>Craniata</taxon>
        <taxon>Vertebrata</taxon>
        <taxon>Euteleostomi</taxon>
        <taxon>Archelosauria</taxon>
        <taxon>Archosauria</taxon>
        <taxon>Dinosauria</taxon>
        <taxon>Saurischia</taxon>
        <taxon>Theropoda</taxon>
        <taxon>Coelurosauria</taxon>
        <taxon>Aves</taxon>
        <taxon>Neognathae</taxon>
        <taxon>Neoaves</taxon>
        <taxon>Telluraves</taxon>
        <taxon>Australaves</taxon>
        <taxon>Falconiformes</taxon>
        <taxon>Falconidae</taxon>
        <taxon>Herpetotheres</taxon>
    </lineage>
</organism>
<evidence type="ECO:0000256" key="8">
    <source>
        <dbReference type="ARBA" id="ARBA00055570"/>
    </source>
</evidence>
<dbReference type="PROSITE" id="PS00010">
    <property type="entry name" value="ASX_HYDROXYL"/>
    <property type="match status" value="1"/>
</dbReference>
<protein>
    <recommendedName>
        <fullName evidence="10">Multimerin-1</fullName>
    </recommendedName>
</protein>
<evidence type="ECO:0000256" key="9">
    <source>
        <dbReference type="ARBA" id="ARBA00062376"/>
    </source>
</evidence>
<evidence type="ECO:0000256" key="13">
    <source>
        <dbReference type="SAM" id="MobiDB-lite"/>
    </source>
</evidence>
<feature type="coiled-coil region" evidence="12">
    <location>
        <begin position="788"/>
        <end position="815"/>
    </location>
</feature>
<dbReference type="Gene3D" id="2.10.25.10">
    <property type="entry name" value="Laminin"/>
    <property type="match status" value="1"/>
</dbReference>
<feature type="non-terminal residue" evidence="18">
    <location>
        <position position="1"/>
    </location>
</feature>
<dbReference type="Gene3D" id="2.60.120.40">
    <property type="match status" value="1"/>
</dbReference>
<name>A0A7L0G6X7_HERCA</name>
<comment type="subcellular location">
    <subcellularLocation>
        <location evidence="1">Secreted</location>
    </subcellularLocation>
</comment>
<dbReference type="InterPro" id="IPR001073">
    <property type="entry name" value="C1q_dom"/>
</dbReference>